<dbReference type="Proteomes" id="UP000598996">
    <property type="component" value="Unassembled WGS sequence"/>
</dbReference>
<dbReference type="EMBL" id="JAENHO010000015">
    <property type="protein sequence ID" value="MBL7260756.1"/>
    <property type="molecule type" value="Genomic_DNA"/>
</dbReference>
<dbReference type="RefSeq" id="WP_202997476.1">
    <property type="nucleotide sequence ID" value="NZ_JAENHO010000015.1"/>
</dbReference>
<proteinExistence type="predicted"/>
<accession>A0ABS1W1Z1</accession>
<comment type="caution">
    <text evidence="2">The sequence shown here is derived from an EMBL/GenBank/DDBJ whole genome shotgun (WGS) entry which is preliminary data.</text>
</comment>
<evidence type="ECO:0000256" key="1">
    <source>
        <dbReference type="SAM" id="Phobius"/>
    </source>
</evidence>
<reference evidence="2 3" key="1">
    <citation type="submission" date="2021-01" db="EMBL/GenBank/DDBJ databases">
        <title>Actinoplanes sp. nov. LDG1-01 isolated from lichen.</title>
        <authorList>
            <person name="Saeng-In P."/>
            <person name="Phongsopitanun W."/>
            <person name="Kanchanasin P."/>
            <person name="Yuki M."/>
            <person name="Kudo T."/>
            <person name="Ohkuma M."/>
            <person name="Tanasupawat S."/>
        </authorList>
    </citation>
    <scope>NUCLEOTIDE SEQUENCE [LARGE SCALE GENOMIC DNA]</scope>
    <source>
        <strain evidence="2 3">LDG1-01</strain>
    </source>
</reference>
<organism evidence="2 3">
    <name type="scientific">Paractinoplanes lichenicola</name>
    <dbReference type="NCBI Taxonomy" id="2802976"/>
    <lineage>
        <taxon>Bacteria</taxon>
        <taxon>Bacillati</taxon>
        <taxon>Actinomycetota</taxon>
        <taxon>Actinomycetes</taxon>
        <taxon>Micromonosporales</taxon>
        <taxon>Micromonosporaceae</taxon>
        <taxon>Paractinoplanes</taxon>
    </lineage>
</organism>
<keyword evidence="1" id="KW-0472">Membrane</keyword>
<gene>
    <name evidence="2" type="ORF">JKJ07_41355</name>
</gene>
<feature type="transmembrane region" description="Helical" evidence="1">
    <location>
        <begin position="51"/>
        <end position="70"/>
    </location>
</feature>
<keyword evidence="1" id="KW-1133">Transmembrane helix</keyword>
<keyword evidence="3" id="KW-1185">Reference proteome</keyword>
<sequence length="156" mass="16741">MFLQITAHRDPHLAAAAARHETRRPVMLARIGGWALLGLAVLLQWNGNGLNYTLLLAGVALAVVVPMFLINQGARRAIRDGASATFEISDGGLTSSTPESRHAYAWNAFRHVDFLAGQLVFSLGGSRSIQVPTRGLSPQQINEVLNTAVAHGVPVR</sequence>
<protein>
    <submittedName>
        <fullName evidence="2">YcxB family protein</fullName>
    </submittedName>
</protein>
<evidence type="ECO:0000313" key="3">
    <source>
        <dbReference type="Proteomes" id="UP000598996"/>
    </source>
</evidence>
<evidence type="ECO:0000313" key="2">
    <source>
        <dbReference type="EMBL" id="MBL7260756.1"/>
    </source>
</evidence>
<keyword evidence="1" id="KW-0812">Transmembrane</keyword>
<feature type="transmembrane region" description="Helical" evidence="1">
    <location>
        <begin position="27"/>
        <end position="45"/>
    </location>
</feature>
<name>A0ABS1W1Z1_9ACTN</name>